<evidence type="ECO:0000313" key="2">
    <source>
        <dbReference type="EMBL" id="MVS98740.1"/>
    </source>
</evidence>
<dbReference type="PANTHER" id="PTHR35446">
    <property type="entry name" value="SI:CH211-175M2.5"/>
    <property type="match status" value="1"/>
</dbReference>
<dbReference type="Pfam" id="PF02627">
    <property type="entry name" value="CMD"/>
    <property type="match status" value="1"/>
</dbReference>
<protein>
    <submittedName>
        <fullName evidence="2">Carboxymuconolactone decarboxylase family protein</fullName>
    </submittedName>
</protein>
<dbReference type="InterPro" id="IPR003779">
    <property type="entry name" value="CMD-like"/>
</dbReference>
<dbReference type="SUPFAM" id="SSF69118">
    <property type="entry name" value="AhpD-like"/>
    <property type="match status" value="1"/>
</dbReference>
<evidence type="ECO:0000313" key="3">
    <source>
        <dbReference type="Proteomes" id="UP000438106"/>
    </source>
</evidence>
<sequence length="220" mass="23940">MQEYADSHVLYPSKELQYPCSRSTRQQETSMPDFILHTPETAPEGSRATLETVTAAWGFTPKMHATLAESPSALVGYETLWEQLANSTLNAVEQQVAYQAVNVFHRCGYCTMGHTFLSRQAGMDEATITRLRAGEPPEDRRLAALWTFTRTVAAARGEARETVPVFLAAGFTKANVLDVVAIIATKVIANYSAALAGVPNEDFMSDPALAWTAPVAIAAE</sequence>
<proteinExistence type="predicted"/>
<dbReference type="AlphaFoldDB" id="A0A7X3FQI3"/>
<organism evidence="2 3">
    <name type="scientific">Devosia marina</name>
    <dbReference type="NCBI Taxonomy" id="2683198"/>
    <lineage>
        <taxon>Bacteria</taxon>
        <taxon>Pseudomonadati</taxon>
        <taxon>Pseudomonadota</taxon>
        <taxon>Alphaproteobacteria</taxon>
        <taxon>Hyphomicrobiales</taxon>
        <taxon>Devosiaceae</taxon>
        <taxon>Devosia</taxon>
    </lineage>
</organism>
<name>A0A7X3FQI3_9HYPH</name>
<dbReference type="Proteomes" id="UP000438106">
    <property type="component" value="Unassembled WGS sequence"/>
</dbReference>
<dbReference type="PANTHER" id="PTHR35446:SF3">
    <property type="entry name" value="CMD DOMAIN-CONTAINING PROTEIN"/>
    <property type="match status" value="1"/>
</dbReference>
<gene>
    <name evidence="2" type="ORF">GO014_06865</name>
</gene>
<dbReference type="GO" id="GO:0051920">
    <property type="term" value="F:peroxiredoxin activity"/>
    <property type="evidence" value="ECO:0007669"/>
    <property type="project" value="InterPro"/>
</dbReference>
<dbReference type="EMBL" id="WQRF01000001">
    <property type="protein sequence ID" value="MVS98740.1"/>
    <property type="molecule type" value="Genomic_DNA"/>
</dbReference>
<keyword evidence="3" id="KW-1185">Reference proteome</keyword>
<reference evidence="2 3" key="1">
    <citation type="submission" date="2019-12" db="EMBL/GenBank/DDBJ databases">
        <title>Devosia maris sp. nov., isolated from the deep seawater.</title>
        <authorList>
            <person name="Liu Y."/>
        </authorList>
    </citation>
    <scope>NUCLEOTIDE SEQUENCE [LARGE SCALE GENOMIC DNA]</scope>
    <source>
        <strain evidence="2 3">L53-10-65</strain>
    </source>
</reference>
<dbReference type="InterPro" id="IPR029032">
    <property type="entry name" value="AhpD-like"/>
</dbReference>
<dbReference type="Gene3D" id="1.20.1290.10">
    <property type="entry name" value="AhpD-like"/>
    <property type="match status" value="1"/>
</dbReference>
<accession>A0A7X3FQI3</accession>
<evidence type="ECO:0000259" key="1">
    <source>
        <dbReference type="Pfam" id="PF02627"/>
    </source>
</evidence>
<feature type="domain" description="Carboxymuconolactone decarboxylase-like" evidence="1">
    <location>
        <begin position="80"/>
        <end position="130"/>
    </location>
</feature>
<comment type="caution">
    <text evidence="2">The sequence shown here is derived from an EMBL/GenBank/DDBJ whole genome shotgun (WGS) entry which is preliminary data.</text>
</comment>